<gene>
    <name evidence="3" type="ORF">KSF_065430</name>
</gene>
<reference evidence="3" key="1">
    <citation type="submission" date="2020-10" db="EMBL/GenBank/DDBJ databases">
        <title>Taxonomic study of unclassified bacteria belonging to the class Ktedonobacteria.</title>
        <authorList>
            <person name="Yabe S."/>
            <person name="Wang C.M."/>
            <person name="Zheng Y."/>
            <person name="Sakai Y."/>
            <person name="Cavaletti L."/>
            <person name="Monciardini P."/>
            <person name="Donadio S."/>
        </authorList>
    </citation>
    <scope>NUCLEOTIDE SEQUENCE</scope>
    <source>
        <strain evidence="3">ID150040</strain>
    </source>
</reference>
<evidence type="ECO:0000259" key="1">
    <source>
        <dbReference type="Pfam" id="PF19916"/>
    </source>
</evidence>
<evidence type="ECO:0000259" key="2">
    <source>
        <dbReference type="Pfam" id="PF20028"/>
    </source>
</evidence>
<comment type="caution">
    <text evidence="3">The sequence shown here is derived from an EMBL/GenBank/DDBJ whole genome shotgun (WGS) entry which is preliminary data.</text>
</comment>
<protein>
    <submittedName>
        <fullName evidence="3">Uncharacterized protein</fullName>
    </submittedName>
</protein>
<name>A0A8J3IT89_9CHLR</name>
<dbReference type="Pfam" id="PF19916">
    <property type="entry name" value="VMAP-M0"/>
    <property type="match status" value="1"/>
</dbReference>
<sequence>MVILSGPIFKRCYEVLNRYDIFEPEQKATLENALNAVGLDNHQYDHASNRPSQVHNIINYLLKQDIKEGKPVFWIFLDGLWRYGFLQENTGLYKDVKECCALIEISYALQIDSRVANKYDMNHIVKLVEYFFKYPILDDSDQCKQVMLQLPIDIRQKINQNGRNTATTFGVAILKACICFPDGPGKLASILYESEHESARWRELDELLRELYQTNVTYTRLQQLQSLLEPIELSNNILMDFYRVSTPAAEDMLDNMQQTLMQTVLDNLAILPPGPDGVYPILAFVACISAYVMAEHGPESNADLNDWIRRRAGELKADAYQYINSQNQQIQVSRNQPTRASYLLIALNTQNGHEFAIQACLLDAQNKILDNAGSYVSDKTVNLEELPSQIDEIRKNYVYYLSKDVIVEIFLPTHLLCHTVEHWPIDIGMGVQTKFGIKYRLVVRSVERACNLMMRRDWEDKWELFQTFIRGEMLEKKQTHAIEGPIWLCEEEECKKRSQQDLYSALYGSQVVCFAMNFAPQPAEPPYVLRTMLLAGIPIALWPGPLIKHLDDCFADIHEKLFQENHHTSSLRLQDLPDWVWEQRMQTKDDEHCLTLFWDNPDRVLPGMPQFLKEKGGINMARQLHYGRASRN</sequence>
<feature type="domain" description="vWA-MoxR associated protein middle region 0" evidence="1">
    <location>
        <begin position="215"/>
        <end position="318"/>
    </location>
</feature>
<dbReference type="Pfam" id="PF20028">
    <property type="entry name" value="VMAP-C"/>
    <property type="match status" value="1"/>
</dbReference>
<proteinExistence type="predicted"/>
<dbReference type="AlphaFoldDB" id="A0A8J3IT89"/>
<evidence type="ECO:0000313" key="4">
    <source>
        <dbReference type="Proteomes" id="UP000597444"/>
    </source>
</evidence>
<accession>A0A8J3IT89</accession>
<dbReference type="InterPro" id="IPR045450">
    <property type="entry name" value="VMAP_C"/>
</dbReference>
<organism evidence="3 4">
    <name type="scientific">Reticulibacter mediterranei</name>
    <dbReference type="NCBI Taxonomy" id="2778369"/>
    <lineage>
        <taxon>Bacteria</taxon>
        <taxon>Bacillati</taxon>
        <taxon>Chloroflexota</taxon>
        <taxon>Ktedonobacteria</taxon>
        <taxon>Ktedonobacterales</taxon>
        <taxon>Reticulibacteraceae</taxon>
        <taxon>Reticulibacter</taxon>
    </lineage>
</organism>
<dbReference type="RefSeq" id="WP_220207118.1">
    <property type="nucleotide sequence ID" value="NZ_BNJK01000001.1"/>
</dbReference>
<dbReference type="Proteomes" id="UP000597444">
    <property type="component" value="Unassembled WGS sequence"/>
</dbReference>
<feature type="domain" description="vWA-MoxR associated protein C-terminal" evidence="2">
    <location>
        <begin position="374"/>
        <end position="601"/>
    </location>
</feature>
<dbReference type="InterPro" id="IPR045555">
    <property type="entry name" value="VMAP-M0"/>
</dbReference>
<keyword evidence="4" id="KW-1185">Reference proteome</keyword>
<evidence type="ECO:0000313" key="3">
    <source>
        <dbReference type="EMBL" id="GHO96495.1"/>
    </source>
</evidence>
<dbReference type="EMBL" id="BNJK01000001">
    <property type="protein sequence ID" value="GHO96495.1"/>
    <property type="molecule type" value="Genomic_DNA"/>
</dbReference>